<sequence length="106" mass="11227">MPGWSNLLLILLMTQSIAAKYSFLNLAFASRTAGLAGVLVCLNQADGFAALCGLADSCFKPNFSAASFYSSQMLSKPTSDLSMCWGLCEDLRSLYGPSGAVMNALQ</sequence>
<dbReference type="EMBL" id="GIFC01007129">
    <property type="protein sequence ID" value="MXU89212.1"/>
    <property type="molecule type" value="Transcribed_RNA"/>
</dbReference>
<proteinExistence type="predicted"/>
<protein>
    <submittedName>
        <fullName evidence="2">Putative secreted protein</fullName>
    </submittedName>
</protein>
<feature type="signal peptide" evidence="1">
    <location>
        <begin position="1"/>
        <end position="19"/>
    </location>
</feature>
<accession>A0A6B0U9I0</accession>
<name>A0A6B0U9I0_IXORI</name>
<evidence type="ECO:0000256" key="1">
    <source>
        <dbReference type="SAM" id="SignalP"/>
    </source>
</evidence>
<feature type="chain" id="PRO_5025419477" evidence="1">
    <location>
        <begin position="20"/>
        <end position="106"/>
    </location>
</feature>
<evidence type="ECO:0000313" key="2">
    <source>
        <dbReference type="EMBL" id="MXU89212.1"/>
    </source>
</evidence>
<dbReference type="AlphaFoldDB" id="A0A6B0U9I0"/>
<organism evidence="2">
    <name type="scientific">Ixodes ricinus</name>
    <name type="common">Common tick</name>
    <name type="synonym">Acarus ricinus</name>
    <dbReference type="NCBI Taxonomy" id="34613"/>
    <lineage>
        <taxon>Eukaryota</taxon>
        <taxon>Metazoa</taxon>
        <taxon>Ecdysozoa</taxon>
        <taxon>Arthropoda</taxon>
        <taxon>Chelicerata</taxon>
        <taxon>Arachnida</taxon>
        <taxon>Acari</taxon>
        <taxon>Parasitiformes</taxon>
        <taxon>Ixodida</taxon>
        <taxon>Ixodoidea</taxon>
        <taxon>Ixodidae</taxon>
        <taxon>Ixodinae</taxon>
        <taxon>Ixodes</taxon>
    </lineage>
</organism>
<keyword evidence="1" id="KW-0732">Signal</keyword>
<reference evidence="2" key="1">
    <citation type="submission" date="2019-12" db="EMBL/GenBank/DDBJ databases">
        <title>An insight into the sialome of adult female Ixodes ricinus ticks feeding for 6 days.</title>
        <authorList>
            <person name="Perner J."/>
            <person name="Ribeiro J.M.C."/>
        </authorList>
    </citation>
    <scope>NUCLEOTIDE SEQUENCE</scope>
    <source>
        <strain evidence="2">Semi-engorged</strain>
        <tissue evidence="2">Salivary glands</tissue>
    </source>
</reference>